<evidence type="ECO:0000313" key="2">
    <source>
        <dbReference type="Proteomes" id="UP000241462"/>
    </source>
</evidence>
<sequence length="103" mass="11268">MNECPSNLVLPAVNECSRFAKELGSTFDDPKPQFQIPHLFLVCFPSHFPFGPQDGKRARPGVDDRSIADITKDYKEPGSGSSGIQLVSFPLFSLLITIAIVCV</sequence>
<evidence type="ECO:0000313" key="1">
    <source>
        <dbReference type="EMBL" id="PSR87327.1"/>
    </source>
</evidence>
<accession>A0A2T3A9R1</accession>
<dbReference type="AlphaFoldDB" id="A0A2T3A9R1"/>
<name>A0A2T3A9R1_9PEZI</name>
<dbReference type="EMBL" id="KZ678430">
    <property type="protein sequence ID" value="PSR87327.1"/>
    <property type="molecule type" value="Genomic_DNA"/>
</dbReference>
<protein>
    <submittedName>
        <fullName evidence="1">Uncharacterized protein</fullName>
    </submittedName>
</protein>
<proteinExistence type="predicted"/>
<gene>
    <name evidence="1" type="ORF">BD289DRAFT_236630</name>
</gene>
<keyword evidence="2" id="KW-1185">Reference proteome</keyword>
<dbReference type="InParanoid" id="A0A2T3A9R1"/>
<organism evidence="1 2">
    <name type="scientific">Coniella lustricola</name>
    <dbReference type="NCBI Taxonomy" id="2025994"/>
    <lineage>
        <taxon>Eukaryota</taxon>
        <taxon>Fungi</taxon>
        <taxon>Dikarya</taxon>
        <taxon>Ascomycota</taxon>
        <taxon>Pezizomycotina</taxon>
        <taxon>Sordariomycetes</taxon>
        <taxon>Sordariomycetidae</taxon>
        <taxon>Diaporthales</taxon>
        <taxon>Schizoparmaceae</taxon>
        <taxon>Coniella</taxon>
    </lineage>
</organism>
<reference evidence="1 2" key="1">
    <citation type="journal article" date="2018" name="Mycol. Prog.">
        <title>Coniella lustricola, a new species from submerged detritus.</title>
        <authorList>
            <person name="Raudabaugh D.B."/>
            <person name="Iturriaga T."/>
            <person name="Carver A."/>
            <person name="Mondo S."/>
            <person name="Pangilinan J."/>
            <person name="Lipzen A."/>
            <person name="He G."/>
            <person name="Amirebrahimi M."/>
            <person name="Grigoriev I.V."/>
            <person name="Miller A.N."/>
        </authorList>
    </citation>
    <scope>NUCLEOTIDE SEQUENCE [LARGE SCALE GENOMIC DNA]</scope>
    <source>
        <strain evidence="1 2">B22-T-1</strain>
    </source>
</reference>
<dbReference type="Proteomes" id="UP000241462">
    <property type="component" value="Unassembled WGS sequence"/>
</dbReference>